<feature type="compositionally biased region" description="Low complexity" evidence="1">
    <location>
        <begin position="1"/>
        <end position="10"/>
    </location>
</feature>
<reference evidence="3 4" key="1">
    <citation type="submission" date="2016-10" db="EMBL/GenBank/DDBJ databases">
        <authorList>
            <person name="Varghese N."/>
            <person name="Submissions S."/>
        </authorList>
    </citation>
    <scope>NUCLEOTIDE SEQUENCE [LARGE SCALE GENOMIC DNA]</scope>
    <source>
        <strain evidence="3 4">CGMCC 1.3527</strain>
    </source>
</reference>
<feature type="transmembrane region" description="Helical" evidence="2">
    <location>
        <begin position="83"/>
        <end position="102"/>
    </location>
</feature>
<accession>A0A1G7KM16</accession>
<name>A0A1G7KM16_9EURY</name>
<dbReference type="Proteomes" id="UP000324020">
    <property type="component" value="Unassembled WGS sequence"/>
</dbReference>
<dbReference type="AlphaFoldDB" id="A0A1G7KM16"/>
<protein>
    <submittedName>
        <fullName evidence="3">Uncharacterized protein</fullName>
    </submittedName>
</protein>
<evidence type="ECO:0000256" key="2">
    <source>
        <dbReference type="SAM" id="Phobius"/>
    </source>
</evidence>
<keyword evidence="2" id="KW-0812">Transmembrane</keyword>
<keyword evidence="2" id="KW-1133">Transmembrane helix</keyword>
<proteinExistence type="predicted"/>
<organism evidence="3 4">
    <name type="scientific">Halorubrum xinjiangense</name>
    <dbReference type="NCBI Taxonomy" id="261291"/>
    <lineage>
        <taxon>Archaea</taxon>
        <taxon>Methanobacteriati</taxon>
        <taxon>Methanobacteriota</taxon>
        <taxon>Stenosarchaea group</taxon>
        <taxon>Halobacteria</taxon>
        <taxon>Halobacteriales</taxon>
        <taxon>Haloferacaceae</taxon>
        <taxon>Halorubrum</taxon>
    </lineage>
</organism>
<evidence type="ECO:0000313" key="3">
    <source>
        <dbReference type="EMBL" id="SDF38247.1"/>
    </source>
</evidence>
<dbReference type="RefSeq" id="WP_149798136.1">
    <property type="nucleotide sequence ID" value="NZ_FNBO01000004.1"/>
</dbReference>
<dbReference type="EMBL" id="FNBO01000004">
    <property type="protein sequence ID" value="SDF38247.1"/>
    <property type="molecule type" value="Genomic_DNA"/>
</dbReference>
<feature type="transmembrane region" description="Helical" evidence="2">
    <location>
        <begin position="114"/>
        <end position="136"/>
    </location>
</feature>
<feature type="region of interest" description="Disordered" evidence="1">
    <location>
        <begin position="1"/>
        <end position="38"/>
    </location>
</feature>
<evidence type="ECO:0000256" key="1">
    <source>
        <dbReference type="SAM" id="MobiDB-lite"/>
    </source>
</evidence>
<gene>
    <name evidence="3" type="ORF">SAMN04488067_10412</name>
</gene>
<keyword evidence="2" id="KW-0472">Membrane</keyword>
<feature type="compositionally biased region" description="Low complexity" evidence="1">
    <location>
        <begin position="17"/>
        <end position="31"/>
    </location>
</feature>
<feature type="transmembrane region" description="Helical" evidence="2">
    <location>
        <begin position="44"/>
        <end position="71"/>
    </location>
</feature>
<sequence>MSDSPESASESTERSESAAPSESTASSGSPSLRDRVRTEPRPHAVAVIGALVAGVGLASLHWLGLIAAGALASLAAPTVRRGAGYALGAGVVCLAAFAASLGPAAGAASDMLPVVYVTVGAGLGLPLFGSLTRAVVP</sequence>
<keyword evidence="4" id="KW-1185">Reference proteome</keyword>
<evidence type="ECO:0000313" key="4">
    <source>
        <dbReference type="Proteomes" id="UP000324020"/>
    </source>
</evidence>